<dbReference type="PANTHER" id="PTHR45008:SF1">
    <property type="entry name" value="PTS SYSTEM GLUCOSE-SPECIFIC EIIA COMPONENT"/>
    <property type="match status" value="1"/>
</dbReference>
<organism evidence="8 9">
    <name type="scientific">Anaerococcus octavius</name>
    <dbReference type="NCBI Taxonomy" id="54007"/>
    <lineage>
        <taxon>Bacteria</taxon>
        <taxon>Bacillati</taxon>
        <taxon>Bacillota</taxon>
        <taxon>Tissierellia</taxon>
        <taxon>Tissierellales</taxon>
        <taxon>Peptoniphilaceae</taxon>
        <taxon>Anaerococcus</taxon>
    </lineage>
</organism>
<dbReference type="NCBIfam" id="TIGR00830">
    <property type="entry name" value="PTBA"/>
    <property type="match status" value="1"/>
</dbReference>
<proteinExistence type="predicted"/>
<keyword evidence="4" id="KW-0808">Transferase</keyword>
<evidence type="ECO:0000256" key="2">
    <source>
        <dbReference type="ARBA" id="ARBA00022448"/>
    </source>
</evidence>
<reference evidence="8 9" key="1">
    <citation type="submission" date="2017-12" db="EMBL/GenBank/DDBJ databases">
        <title>Phylogenetic diversity of female urinary microbiome.</title>
        <authorList>
            <person name="Thomas-White K."/>
            <person name="Wolfe A.J."/>
        </authorList>
    </citation>
    <scope>NUCLEOTIDE SEQUENCE [LARGE SCALE GENOMIC DNA]</scope>
    <source>
        <strain evidence="8 9">UMB0119</strain>
    </source>
</reference>
<dbReference type="PROSITE" id="PS00371">
    <property type="entry name" value="PTS_EIIA_TYPE_1_HIS"/>
    <property type="match status" value="1"/>
</dbReference>
<dbReference type="Pfam" id="PF00358">
    <property type="entry name" value="PTS_EIIA_1"/>
    <property type="match status" value="1"/>
</dbReference>
<evidence type="ECO:0000313" key="8">
    <source>
        <dbReference type="EMBL" id="PKZ17405.1"/>
    </source>
</evidence>
<evidence type="ECO:0000256" key="1">
    <source>
        <dbReference type="ARBA" id="ARBA00004496"/>
    </source>
</evidence>
<evidence type="ECO:0000256" key="3">
    <source>
        <dbReference type="ARBA" id="ARBA00022597"/>
    </source>
</evidence>
<dbReference type="InterPro" id="IPR011055">
    <property type="entry name" value="Dup_hybrid_motif"/>
</dbReference>
<evidence type="ECO:0000259" key="7">
    <source>
        <dbReference type="PROSITE" id="PS51093"/>
    </source>
</evidence>
<comment type="subcellular location">
    <subcellularLocation>
        <location evidence="1">Cytoplasm</location>
    </subcellularLocation>
</comment>
<evidence type="ECO:0000313" key="9">
    <source>
        <dbReference type="Proteomes" id="UP000234335"/>
    </source>
</evidence>
<keyword evidence="9" id="KW-1185">Reference proteome</keyword>
<keyword evidence="5" id="KW-0598">Phosphotransferase system</keyword>
<dbReference type="SUPFAM" id="SSF51261">
    <property type="entry name" value="Duplicated hybrid motif"/>
    <property type="match status" value="1"/>
</dbReference>
<gene>
    <name evidence="8" type="ORF">CYJ34_01475</name>
</gene>
<dbReference type="RefSeq" id="WP_101539565.1">
    <property type="nucleotide sequence ID" value="NZ_CALTZC010000011.1"/>
</dbReference>
<dbReference type="Proteomes" id="UP000234335">
    <property type="component" value="Unassembled WGS sequence"/>
</dbReference>
<keyword evidence="3 8" id="KW-0762">Sugar transport</keyword>
<sequence length="168" mass="18141">MGFFDKFKSKSKESAQVSADIIYAPMTGEVKNIAECEDPVFAQEIVGKGTMIVPSEGKIFAPVDGNVSMLADTGHALGITSASGLEILIHIGLDTVELEGAPFNIKVKQDENVKKGDLLLEFDIEQIKANGKSTQSPVIITNPDGYEINILKIGHINQGDELIEVRKI</sequence>
<dbReference type="PROSITE" id="PS51093">
    <property type="entry name" value="PTS_EIIA_TYPE_1"/>
    <property type="match status" value="1"/>
</dbReference>
<dbReference type="InterPro" id="IPR050890">
    <property type="entry name" value="PTS_EIIA_component"/>
</dbReference>
<accession>A0A2I1MB92</accession>
<dbReference type="GO" id="GO:0009401">
    <property type="term" value="P:phosphoenolpyruvate-dependent sugar phosphotransferase system"/>
    <property type="evidence" value="ECO:0007669"/>
    <property type="project" value="UniProtKB-KW"/>
</dbReference>
<evidence type="ECO:0000256" key="5">
    <source>
        <dbReference type="ARBA" id="ARBA00022683"/>
    </source>
</evidence>
<dbReference type="EMBL" id="PKGS01000001">
    <property type="protein sequence ID" value="PKZ17405.1"/>
    <property type="molecule type" value="Genomic_DNA"/>
</dbReference>
<evidence type="ECO:0000256" key="4">
    <source>
        <dbReference type="ARBA" id="ARBA00022679"/>
    </source>
</evidence>
<feature type="domain" description="PTS EIIA type-1" evidence="7">
    <location>
        <begin position="38"/>
        <end position="142"/>
    </location>
</feature>
<dbReference type="AlphaFoldDB" id="A0A2I1MB92"/>
<dbReference type="InterPro" id="IPR001127">
    <property type="entry name" value="PTS_EIIA_1_perm"/>
</dbReference>
<protein>
    <submittedName>
        <fullName evidence="8">PTS glucose transporter subunit IIA</fullName>
    </submittedName>
</protein>
<dbReference type="FunFam" id="2.70.70.10:FF:000001">
    <property type="entry name" value="PTS system glucose-specific IIA component"/>
    <property type="match status" value="1"/>
</dbReference>
<comment type="caution">
    <text evidence="8">The sequence shown here is derived from an EMBL/GenBank/DDBJ whole genome shotgun (WGS) entry which is preliminary data.</text>
</comment>
<dbReference type="GO" id="GO:0016301">
    <property type="term" value="F:kinase activity"/>
    <property type="evidence" value="ECO:0007669"/>
    <property type="project" value="UniProtKB-KW"/>
</dbReference>
<dbReference type="PANTHER" id="PTHR45008">
    <property type="entry name" value="PTS SYSTEM GLUCOSE-SPECIFIC EIIA COMPONENT"/>
    <property type="match status" value="1"/>
</dbReference>
<name>A0A2I1MB92_9FIRM</name>
<dbReference type="GO" id="GO:0005737">
    <property type="term" value="C:cytoplasm"/>
    <property type="evidence" value="ECO:0007669"/>
    <property type="project" value="UniProtKB-SubCell"/>
</dbReference>
<keyword evidence="2" id="KW-0813">Transport</keyword>
<evidence type="ECO:0000256" key="6">
    <source>
        <dbReference type="ARBA" id="ARBA00022777"/>
    </source>
</evidence>
<keyword evidence="6" id="KW-0418">Kinase</keyword>
<dbReference type="Gene3D" id="2.70.70.10">
    <property type="entry name" value="Glucose Permease (Domain IIA)"/>
    <property type="match status" value="1"/>
</dbReference>